<dbReference type="SUPFAM" id="SSF48576">
    <property type="entry name" value="Terpenoid synthases"/>
    <property type="match status" value="1"/>
</dbReference>
<organism evidence="1 2">
    <name type="scientific">Streptomyces spongiae</name>
    <dbReference type="NCBI Taxonomy" id="565072"/>
    <lineage>
        <taxon>Bacteria</taxon>
        <taxon>Bacillati</taxon>
        <taxon>Actinomycetota</taxon>
        <taxon>Actinomycetes</taxon>
        <taxon>Kitasatosporales</taxon>
        <taxon>Streptomycetaceae</taxon>
        <taxon>Streptomyces</taxon>
    </lineage>
</organism>
<dbReference type="GO" id="GO:0016765">
    <property type="term" value="F:transferase activity, transferring alkyl or aryl (other than methyl) groups"/>
    <property type="evidence" value="ECO:0007669"/>
    <property type="project" value="UniProtKB-ARBA"/>
</dbReference>
<dbReference type="InterPro" id="IPR002060">
    <property type="entry name" value="Squ/phyt_synthse"/>
</dbReference>
<proteinExistence type="predicted"/>
<accession>A0A5N8XNC8</accession>
<dbReference type="InterPro" id="IPR008949">
    <property type="entry name" value="Isoprenoid_synthase_dom_sf"/>
</dbReference>
<dbReference type="PANTHER" id="PTHR31480">
    <property type="entry name" value="BIFUNCTIONAL LYCOPENE CYCLASE/PHYTOENE SYNTHASE"/>
    <property type="match status" value="1"/>
</dbReference>
<sequence length="314" mass="34443">MGPWWGRALDAAGIDSARLRADYTRQRRTVARHRPSSYLAARLLVRRELLPHLLAVTAFMDRTDTLLDSGPPAQRATAFAHWEQQVREGLAGGTTDHPDLRPLLHTITVHPPLRARVTEFLTAAPADLDFAGFATEEDYQEYVDAYTLPAFMLIAGLLAGEDIPAGYREACRTYIDGSQRLDFVNDLAEDLAEGRLNLPQETLDTYGVTRADLESGRDTSGTRALLAHVLDRARRSVDAGRPMADLVAPEGRPLFRAMIGIEDLTARAAQAKGAALLRGPARPPLFRTLRLLFGERARARRSPVTAGTGTVKAS</sequence>
<dbReference type="Proteomes" id="UP000400924">
    <property type="component" value="Unassembled WGS sequence"/>
</dbReference>
<evidence type="ECO:0000313" key="2">
    <source>
        <dbReference type="Proteomes" id="UP000400924"/>
    </source>
</evidence>
<reference evidence="1 2" key="1">
    <citation type="submission" date="2019-07" db="EMBL/GenBank/DDBJ databases">
        <title>New species of Amycolatopsis and Streptomyces.</title>
        <authorList>
            <person name="Duangmal K."/>
            <person name="Teo W.F.A."/>
            <person name="Lipun K."/>
        </authorList>
    </citation>
    <scope>NUCLEOTIDE SEQUENCE [LARGE SCALE GENOMIC DNA]</scope>
    <source>
        <strain evidence="1 2">NBRC 106415</strain>
    </source>
</reference>
<dbReference type="Pfam" id="PF00494">
    <property type="entry name" value="SQS_PSY"/>
    <property type="match status" value="1"/>
</dbReference>
<dbReference type="AlphaFoldDB" id="A0A5N8XNC8"/>
<dbReference type="RefSeq" id="WP_322725598.1">
    <property type="nucleotide sequence ID" value="NZ_VJZC01000253.1"/>
</dbReference>
<protein>
    <submittedName>
        <fullName evidence="1">Phytoene/squalene synthetase</fullName>
    </submittedName>
</protein>
<dbReference type="EMBL" id="VJZC01000253">
    <property type="protein sequence ID" value="MPY60909.1"/>
    <property type="molecule type" value="Genomic_DNA"/>
</dbReference>
<keyword evidence="2" id="KW-1185">Reference proteome</keyword>
<name>A0A5N8XNC8_9ACTN</name>
<gene>
    <name evidence="1" type="ORF">FNH08_28325</name>
</gene>
<evidence type="ECO:0000313" key="1">
    <source>
        <dbReference type="EMBL" id="MPY60909.1"/>
    </source>
</evidence>
<dbReference type="Gene3D" id="1.10.600.10">
    <property type="entry name" value="Farnesyl Diphosphate Synthase"/>
    <property type="match status" value="1"/>
</dbReference>
<comment type="caution">
    <text evidence="1">The sequence shown here is derived from an EMBL/GenBank/DDBJ whole genome shotgun (WGS) entry which is preliminary data.</text>
</comment>